<keyword evidence="3" id="KW-1185">Reference proteome</keyword>
<organism evidence="2 3">
    <name type="scientific">Ficus carica</name>
    <name type="common">Common fig</name>
    <dbReference type="NCBI Taxonomy" id="3494"/>
    <lineage>
        <taxon>Eukaryota</taxon>
        <taxon>Viridiplantae</taxon>
        <taxon>Streptophyta</taxon>
        <taxon>Embryophyta</taxon>
        <taxon>Tracheophyta</taxon>
        <taxon>Spermatophyta</taxon>
        <taxon>Magnoliopsida</taxon>
        <taxon>eudicotyledons</taxon>
        <taxon>Gunneridae</taxon>
        <taxon>Pentapetalae</taxon>
        <taxon>rosids</taxon>
        <taxon>fabids</taxon>
        <taxon>Rosales</taxon>
        <taxon>Moraceae</taxon>
        <taxon>Ficeae</taxon>
        <taxon>Ficus</taxon>
    </lineage>
</organism>
<evidence type="ECO:0000313" key="2">
    <source>
        <dbReference type="EMBL" id="GMN38572.1"/>
    </source>
</evidence>
<sequence>MHQKENREKETKSQLEVQQQTAQQQLPPFNFSEIPFDLRPLTYYAQCSMHNGTQIACPTQQSISGNELGDDFKDLIKLALNDWKILVGKGFYSKKSCQVGEAAKEGTQANVTLRKLAAVEGASTREEEVEKEATSSSDRHGHHPLGVRNDAFSGQKSSSIFNV</sequence>
<dbReference type="AlphaFoldDB" id="A0AA87ZQZ6"/>
<feature type="compositionally biased region" description="Basic and acidic residues" evidence="1">
    <location>
        <begin position="123"/>
        <end position="139"/>
    </location>
</feature>
<dbReference type="EMBL" id="BTGU01000008">
    <property type="protein sequence ID" value="GMN38572.1"/>
    <property type="molecule type" value="Genomic_DNA"/>
</dbReference>
<name>A0AA87ZQZ6_FICCA</name>
<feature type="region of interest" description="Disordered" evidence="1">
    <location>
        <begin position="122"/>
        <end position="163"/>
    </location>
</feature>
<reference evidence="2" key="1">
    <citation type="submission" date="2023-07" db="EMBL/GenBank/DDBJ databases">
        <title>draft genome sequence of fig (Ficus carica).</title>
        <authorList>
            <person name="Takahashi T."/>
            <person name="Nishimura K."/>
        </authorList>
    </citation>
    <scope>NUCLEOTIDE SEQUENCE</scope>
</reference>
<comment type="caution">
    <text evidence="2">The sequence shown here is derived from an EMBL/GenBank/DDBJ whole genome shotgun (WGS) entry which is preliminary data.</text>
</comment>
<accession>A0AA87ZQZ6</accession>
<feature type="compositionally biased region" description="Polar residues" evidence="1">
    <location>
        <begin position="152"/>
        <end position="163"/>
    </location>
</feature>
<protein>
    <submittedName>
        <fullName evidence="2">Uncharacterized protein</fullName>
    </submittedName>
</protein>
<feature type="compositionally biased region" description="Low complexity" evidence="1">
    <location>
        <begin position="14"/>
        <end position="24"/>
    </location>
</feature>
<feature type="compositionally biased region" description="Basic and acidic residues" evidence="1">
    <location>
        <begin position="1"/>
        <end position="13"/>
    </location>
</feature>
<gene>
    <name evidence="2" type="ORF">TIFTF001_007812</name>
</gene>
<proteinExistence type="predicted"/>
<evidence type="ECO:0000313" key="3">
    <source>
        <dbReference type="Proteomes" id="UP001187192"/>
    </source>
</evidence>
<feature type="region of interest" description="Disordered" evidence="1">
    <location>
        <begin position="1"/>
        <end position="24"/>
    </location>
</feature>
<dbReference type="Proteomes" id="UP001187192">
    <property type="component" value="Unassembled WGS sequence"/>
</dbReference>
<evidence type="ECO:0000256" key="1">
    <source>
        <dbReference type="SAM" id="MobiDB-lite"/>
    </source>
</evidence>